<keyword evidence="3 6" id="KW-0547">Nucleotide-binding</keyword>
<feature type="active site" description="Proton donor/acceptor" evidence="6">
    <location>
        <position position="149"/>
    </location>
</feature>
<dbReference type="UniPathway" id="UPA00340">
    <property type="reaction ID" value="UER00458"/>
</dbReference>
<organism evidence="8 9">
    <name type="scientific">Mucilaginibacter oryzae</name>
    <dbReference type="NCBI Taxonomy" id="468058"/>
    <lineage>
        <taxon>Bacteria</taxon>
        <taxon>Pseudomonadati</taxon>
        <taxon>Bacteroidota</taxon>
        <taxon>Sphingobacteriia</taxon>
        <taxon>Sphingobacteriales</taxon>
        <taxon>Sphingobacteriaceae</taxon>
        <taxon>Mucilaginibacter</taxon>
    </lineage>
</organism>
<dbReference type="InterPro" id="IPR043129">
    <property type="entry name" value="ATPase_NBD"/>
</dbReference>
<feature type="site" description="Transition state stabilizer" evidence="6">
    <location>
        <position position="180"/>
    </location>
</feature>
<keyword evidence="6" id="KW-0460">Magnesium</keyword>
<feature type="binding site" evidence="6">
    <location>
        <begin position="327"/>
        <end position="331"/>
    </location>
    <ligand>
        <name>ATP</name>
        <dbReference type="ChEBI" id="CHEBI:30616"/>
    </ligand>
</feature>
<evidence type="ECO:0000256" key="2">
    <source>
        <dbReference type="ARBA" id="ARBA00022679"/>
    </source>
</evidence>
<comment type="function">
    <text evidence="6">Catalyzes the formation of acetyl phosphate from acetate and ATP. Can also catalyze the reverse reaction.</text>
</comment>
<dbReference type="PANTHER" id="PTHR21060">
    <property type="entry name" value="ACETATE KINASE"/>
    <property type="match status" value="1"/>
</dbReference>
<dbReference type="Gene3D" id="3.30.420.40">
    <property type="match status" value="2"/>
</dbReference>
<keyword evidence="9" id="KW-1185">Reference proteome</keyword>
<dbReference type="InterPro" id="IPR023865">
    <property type="entry name" value="Aliphatic_acid_kinase_CS"/>
</dbReference>
<evidence type="ECO:0000256" key="7">
    <source>
        <dbReference type="RuleBase" id="RU003835"/>
    </source>
</evidence>
<dbReference type="PRINTS" id="PR00471">
    <property type="entry name" value="ACETATEKNASE"/>
</dbReference>
<dbReference type="EMBL" id="QGHA01000002">
    <property type="protein sequence ID" value="PWK79236.1"/>
    <property type="molecule type" value="Genomic_DNA"/>
</dbReference>
<dbReference type="PIRSF" id="PIRSF000722">
    <property type="entry name" value="Acetate_prop_kin"/>
    <property type="match status" value="1"/>
</dbReference>
<dbReference type="GO" id="GO:0006085">
    <property type="term" value="P:acetyl-CoA biosynthetic process"/>
    <property type="evidence" value="ECO:0007669"/>
    <property type="project" value="UniProtKB-UniRule"/>
</dbReference>
<dbReference type="SUPFAM" id="SSF53067">
    <property type="entry name" value="Actin-like ATPase domain"/>
    <property type="match status" value="2"/>
</dbReference>
<dbReference type="PROSITE" id="PS01075">
    <property type="entry name" value="ACETATE_KINASE_1"/>
    <property type="match status" value="1"/>
</dbReference>
<feature type="binding site" evidence="6">
    <location>
        <position position="12"/>
    </location>
    <ligand>
        <name>Mg(2+)</name>
        <dbReference type="ChEBI" id="CHEBI:18420"/>
    </ligand>
</feature>
<evidence type="ECO:0000256" key="6">
    <source>
        <dbReference type="HAMAP-Rule" id="MF_00020"/>
    </source>
</evidence>
<name>A0A316HFG8_9SPHI</name>
<keyword evidence="5 6" id="KW-0067">ATP-binding</keyword>
<evidence type="ECO:0000256" key="5">
    <source>
        <dbReference type="ARBA" id="ARBA00022840"/>
    </source>
</evidence>
<dbReference type="RefSeq" id="WP_109607436.1">
    <property type="nucleotide sequence ID" value="NZ_QGHA01000002.1"/>
</dbReference>
<comment type="cofactor">
    <cofactor evidence="6">
        <name>Mg(2+)</name>
        <dbReference type="ChEBI" id="CHEBI:18420"/>
    </cofactor>
    <cofactor evidence="6">
        <name>Mn(2+)</name>
        <dbReference type="ChEBI" id="CHEBI:29035"/>
    </cofactor>
    <text evidence="6">Mg(2+). Can also accept Mn(2+).</text>
</comment>
<dbReference type="NCBIfam" id="TIGR00016">
    <property type="entry name" value="ackA"/>
    <property type="match status" value="1"/>
</dbReference>
<dbReference type="Pfam" id="PF00871">
    <property type="entry name" value="Acetate_kinase"/>
    <property type="match status" value="1"/>
</dbReference>
<feature type="binding site" evidence="6">
    <location>
        <position position="19"/>
    </location>
    <ligand>
        <name>ATP</name>
        <dbReference type="ChEBI" id="CHEBI:30616"/>
    </ligand>
</feature>
<evidence type="ECO:0000256" key="1">
    <source>
        <dbReference type="ARBA" id="ARBA00008748"/>
    </source>
</evidence>
<comment type="caution">
    <text evidence="6">Lacks conserved residue(s) required for the propagation of feature annotation.</text>
</comment>
<comment type="subcellular location">
    <subcellularLocation>
        <location evidence="6">Cytoplasm</location>
    </subcellularLocation>
</comment>
<proteinExistence type="inferred from homology"/>
<comment type="pathway">
    <text evidence="6">Metabolic intermediate biosynthesis; acetyl-CoA biosynthesis; acetyl-CoA from acetate: step 1/2.</text>
</comment>
<sequence>MNTATAKLLAINAGSSSIKFSLFSLAAKIQKIGEGRISRIGLPGMLFEFTENRLSQTEPLPDEVTDYASAINFVVDWLGNHPLFSQFTVIAHRMVHGMPNCAPAIVNNSLLSRLKKEAGDDPEHLPNEIKLIEAFASRYRQVNQYVCFDSYFHQDMPTVASLLPLPRRFTQSGIRRYGFHGLSYQYIMQRLTSFGKADGKIIIAHLGNGSSLAAVKDGKSVDTTMGFTPASGLPMSTRSGDIDPGVAWHILKHEGFNADELIRMLNHESGLLGISGSSGDMHDLLSKYATDRFAAEAVDLFCYYVKKSIGAFTAAMGGIDVLVFTGGIGENAPEIRKQICTGLEFLGIKLDDESNQQNKNKISVTGGRVKTYVLPTDEELVMAEIVKELINV</sequence>
<feature type="binding site" evidence="6">
    <location>
        <begin position="205"/>
        <end position="209"/>
    </location>
    <ligand>
        <name>ATP</name>
        <dbReference type="ChEBI" id="CHEBI:30616"/>
    </ligand>
</feature>
<dbReference type="GO" id="GO:0005737">
    <property type="term" value="C:cytoplasm"/>
    <property type="evidence" value="ECO:0007669"/>
    <property type="project" value="UniProtKB-SubCell"/>
</dbReference>
<evidence type="ECO:0000256" key="4">
    <source>
        <dbReference type="ARBA" id="ARBA00022777"/>
    </source>
</evidence>
<evidence type="ECO:0000313" key="9">
    <source>
        <dbReference type="Proteomes" id="UP000245678"/>
    </source>
</evidence>
<dbReference type="PROSITE" id="PS01076">
    <property type="entry name" value="ACETATE_KINASE_2"/>
    <property type="match status" value="1"/>
</dbReference>
<feature type="binding site" evidence="6">
    <location>
        <position position="378"/>
    </location>
    <ligand>
        <name>Mg(2+)</name>
        <dbReference type="ChEBI" id="CHEBI:18420"/>
    </ligand>
</feature>
<dbReference type="GO" id="GO:0008776">
    <property type="term" value="F:acetate kinase activity"/>
    <property type="evidence" value="ECO:0007669"/>
    <property type="project" value="UniProtKB-UniRule"/>
</dbReference>
<gene>
    <name evidence="6" type="primary">ackA</name>
    <name evidence="8" type="ORF">LX99_01692</name>
</gene>
<dbReference type="InterPro" id="IPR004372">
    <property type="entry name" value="Ac/propionate_kinase"/>
</dbReference>
<reference evidence="8 9" key="1">
    <citation type="submission" date="2018-05" db="EMBL/GenBank/DDBJ databases">
        <title>Genomic Encyclopedia of Archaeal and Bacterial Type Strains, Phase II (KMG-II): from individual species to whole genera.</title>
        <authorList>
            <person name="Goeker M."/>
        </authorList>
    </citation>
    <scope>NUCLEOTIDE SEQUENCE [LARGE SCALE GENOMIC DNA]</scope>
    <source>
        <strain evidence="8 9">DSM 19975</strain>
    </source>
</reference>
<dbReference type="GO" id="GO:0000287">
    <property type="term" value="F:magnesium ion binding"/>
    <property type="evidence" value="ECO:0007669"/>
    <property type="project" value="UniProtKB-UniRule"/>
</dbReference>
<comment type="catalytic activity">
    <reaction evidence="6">
        <text>acetate + ATP = acetyl phosphate + ADP</text>
        <dbReference type="Rhea" id="RHEA:11352"/>
        <dbReference type="ChEBI" id="CHEBI:22191"/>
        <dbReference type="ChEBI" id="CHEBI:30089"/>
        <dbReference type="ChEBI" id="CHEBI:30616"/>
        <dbReference type="ChEBI" id="CHEBI:456216"/>
        <dbReference type="EC" id="2.7.2.1"/>
    </reaction>
</comment>
<dbReference type="InterPro" id="IPR000890">
    <property type="entry name" value="Aliphatic_acid_kin_short-chain"/>
</dbReference>
<keyword evidence="6" id="KW-0963">Cytoplasm</keyword>
<feature type="binding site" evidence="6">
    <location>
        <position position="93"/>
    </location>
    <ligand>
        <name>substrate</name>
    </ligand>
</feature>
<protein>
    <recommendedName>
        <fullName evidence="6">Acetate kinase</fullName>
        <ecNumber evidence="6">2.7.2.1</ecNumber>
    </recommendedName>
    <alternativeName>
        <fullName evidence="6">Acetokinase</fullName>
    </alternativeName>
</protein>
<comment type="subunit">
    <text evidence="6">Homodimer.</text>
</comment>
<accession>A0A316HFG8</accession>
<dbReference type="AlphaFoldDB" id="A0A316HFG8"/>
<dbReference type="PANTHER" id="PTHR21060:SF15">
    <property type="entry name" value="ACETATE KINASE-RELATED"/>
    <property type="match status" value="1"/>
</dbReference>
<comment type="caution">
    <text evidence="8">The sequence shown here is derived from an EMBL/GenBank/DDBJ whole genome shotgun (WGS) entry which is preliminary data.</text>
</comment>
<dbReference type="Proteomes" id="UP000245678">
    <property type="component" value="Unassembled WGS sequence"/>
</dbReference>
<evidence type="ECO:0000313" key="8">
    <source>
        <dbReference type="EMBL" id="PWK79236.1"/>
    </source>
</evidence>
<dbReference type="EC" id="2.7.2.1" evidence="6"/>
<dbReference type="HAMAP" id="MF_00020">
    <property type="entry name" value="Acetate_kinase"/>
    <property type="match status" value="1"/>
</dbReference>
<keyword evidence="6" id="KW-0479">Metal-binding</keyword>
<keyword evidence="2 6" id="KW-0808">Transferase</keyword>
<comment type="similarity">
    <text evidence="1 6 7">Belongs to the acetokinase family.</text>
</comment>
<dbReference type="GO" id="GO:0005524">
    <property type="term" value="F:ATP binding"/>
    <property type="evidence" value="ECO:0007669"/>
    <property type="project" value="UniProtKB-KW"/>
</dbReference>
<feature type="site" description="Transition state stabilizer" evidence="6">
    <location>
        <position position="238"/>
    </location>
</feature>
<keyword evidence="4 6" id="KW-0418">Kinase</keyword>
<dbReference type="GO" id="GO:0006083">
    <property type="term" value="P:acetate metabolic process"/>
    <property type="evidence" value="ECO:0007669"/>
    <property type="project" value="TreeGrafter"/>
</dbReference>
<evidence type="ECO:0000256" key="3">
    <source>
        <dbReference type="ARBA" id="ARBA00022741"/>
    </source>
</evidence>